<organism evidence="1 2">
    <name type="scientific">Candidatus Hydrogenisulfobacillus filiaventi</name>
    <dbReference type="NCBI Taxonomy" id="2707344"/>
    <lineage>
        <taxon>Bacteria</taxon>
        <taxon>Bacillati</taxon>
        <taxon>Bacillota</taxon>
        <taxon>Clostridia</taxon>
        <taxon>Eubacteriales</taxon>
        <taxon>Clostridiales Family XVII. Incertae Sedis</taxon>
        <taxon>Candidatus Hydrogenisulfobacillus</taxon>
    </lineage>
</organism>
<dbReference type="AlphaFoldDB" id="A0A6F8ZDB7"/>
<protein>
    <submittedName>
        <fullName evidence="1">Uncharacterized protein</fullName>
    </submittedName>
</protein>
<accession>A0A6F8ZDB7</accession>
<dbReference type="EMBL" id="LR778114">
    <property type="protein sequence ID" value="CAB1127745.1"/>
    <property type="molecule type" value="Genomic_DNA"/>
</dbReference>
<dbReference type="Proteomes" id="UP000503399">
    <property type="component" value="Chromosome"/>
</dbReference>
<proteinExistence type="predicted"/>
<dbReference type="KEGG" id="hfv:R50_0239"/>
<gene>
    <name evidence="1" type="ORF">R50_0239</name>
</gene>
<evidence type="ECO:0000313" key="1">
    <source>
        <dbReference type="EMBL" id="CAB1127745.1"/>
    </source>
</evidence>
<evidence type="ECO:0000313" key="2">
    <source>
        <dbReference type="Proteomes" id="UP000503399"/>
    </source>
</evidence>
<reference evidence="1 2" key="1">
    <citation type="submission" date="2020-02" db="EMBL/GenBank/DDBJ databases">
        <authorList>
            <person name="Hogendoorn C."/>
        </authorList>
    </citation>
    <scope>NUCLEOTIDE SEQUENCE [LARGE SCALE GENOMIC DNA]</scope>
    <source>
        <strain evidence="1">R501</strain>
    </source>
</reference>
<keyword evidence="2" id="KW-1185">Reference proteome</keyword>
<sequence length="81" mass="8941">MVLWAVLGLAVMGCRLTLDPVSRTAAAARTAAIGMSTYGWRGLASRAHSDRPHRRPGFLGIWLMPGCRERTSTNQEGWCRQ</sequence>
<name>A0A6F8ZDB7_9FIRM</name>